<gene>
    <name evidence="2" type="ORF">FK529_00720</name>
</gene>
<dbReference type="InterPro" id="IPR017927">
    <property type="entry name" value="FAD-bd_FR_type"/>
</dbReference>
<dbReference type="GO" id="GO:0051537">
    <property type="term" value="F:2 iron, 2 sulfur cluster binding"/>
    <property type="evidence" value="ECO:0007669"/>
    <property type="project" value="UniProtKB-KW"/>
</dbReference>
<dbReference type="EMBL" id="VIGW01000001">
    <property type="protein sequence ID" value="TWS21173.1"/>
    <property type="molecule type" value="Genomic_DNA"/>
</dbReference>
<evidence type="ECO:0000313" key="2">
    <source>
        <dbReference type="EMBL" id="TWS21173.1"/>
    </source>
</evidence>
<dbReference type="InterPro" id="IPR039374">
    <property type="entry name" value="SIP_fam"/>
</dbReference>
<dbReference type="Gene3D" id="3.40.50.80">
    <property type="entry name" value="Nucleotide-binding domain of ferredoxin-NADP reductase (FNR) module"/>
    <property type="match status" value="1"/>
</dbReference>
<sequence>MTARTDHRGRHRERIAEVLAGEVDGADRVPYPIGLRELTVVRTRRLGSALIRVTLGGAELDGFQTHAADDHVKLVLPGEDGVLTLPEKNGLMLRWPRYPRPTTREYTVRRYDVLAGELDIDIALHRGGLGSEWAEAAEPGDTVHVAGPPGGVVVPPLYSRYLFVGDLTALPAIDRWLEELPRDARGWALIEVADAREQIALDPPPGVEVRWCHRGGAAPGTSDVLERAVAELPQAVPDGERWYAWLAGEAGSLKPLRRWLASTWKPSARDCDITGYWKRGVADFDEDDH</sequence>
<accession>A0A5C5RFL7</accession>
<dbReference type="OrthoDB" id="9814826at2"/>
<dbReference type="InterPro" id="IPR007037">
    <property type="entry name" value="SIP_rossman_dom"/>
</dbReference>
<proteinExistence type="predicted"/>
<dbReference type="PANTHER" id="PTHR30157">
    <property type="entry name" value="FERRIC REDUCTASE, NADPH-DEPENDENT"/>
    <property type="match status" value="1"/>
</dbReference>
<evidence type="ECO:0000259" key="1">
    <source>
        <dbReference type="PROSITE" id="PS51384"/>
    </source>
</evidence>
<dbReference type="CDD" id="cd06193">
    <property type="entry name" value="siderophore_interacting"/>
    <property type="match status" value="1"/>
</dbReference>
<dbReference type="RefSeq" id="WP_146558617.1">
    <property type="nucleotide sequence ID" value="NZ_VIGW01000001.1"/>
</dbReference>
<reference evidence="2 3" key="1">
    <citation type="submission" date="2019-06" db="EMBL/GenBank/DDBJ databases">
        <title>Tsukamurella conjunctivitidis sp. nov., Tsukamurella assacharolytica sp. nov. and Tsukamurella sputae sp. nov. isolated from patients with conjunctivitis, bacteraemia (lymphoma) and respiratory infection (sputum) in Hong Kong.</title>
        <authorList>
            <person name="Teng J.L.L."/>
            <person name="Lee H.H."/>
            <person name="Fong J.Y.H."/>
            <person name="Fok K.M.N."/>
            <person name="Lau S.K.P."/>
            <person name="Woo P.C.Y."/>
        </authorList>
    </citation>
    <scope>NUCLEOTIDE SEQUENCE [LARGE SCALE GENOMIC DNA]</scope>
    <source>
        <strain evidence="2 3">HKU71</strain>
    </source>
</reference>
<feature type="domain" description="FAD-binding FR-type" evidence="1">
    <location>
        <begin position="33"/>
        <end position="155"/>
    </location>
</feature>
<dbReference type="GO" id="GO:0016491">
    <property type="term" value="F:oxidoreductase activity"/>
    <property type="evidence" value="ECO:0007669"/>
    <property type="project" value="InterPro"/>
</dbReference>
<evidence type="ECO:0000313" key="3">
    <source>
        <dbReference type="Proteomes" id="UP000317291"/>
    </source>
</evidence>
<dbReference type="PANTHER" id="PTHR30157:SF0">
    <property type="entry name" value="NADPH-DEPENDENT FERRIC-CHELATE REDUCTASE"/>
    <property type="match status" value="1"/>
</dbReference>
<keyword evidence="3" id="KW-1185">Reference proteome</keyword>
<dbReference type="InterPro" id="IPR017938">
    <property type="entry name" value="Riboflavin_synthase-like_b-brl"/>
</dbReference>
<dbReference type="Pfam" id="PF04954">
    <property type="entry name" value="SIP"/>
    <property type="match status" value="1"/>
</dbReference>
<name>A0A5C5RFL7_9ACTN</name>
<dbReference type="AlphaFoldDB" id="A0A5C5RFL7"/>
<dbReference type="InterPro" id="IPR013113">
    <property type="entry name" value="SIP_FAD-bd"/>
</dbReference>
<dbReference type="PROSITE" id="PS51384">
    <property type="entry name" value="FAD_FR"/>
    <property type="match status" value="1"/>
</dbReference>
<dbReference type="SUPFAM" id="SSF63380">
    <property type="entry name" value="Riboflavin synthase domain-like"/>
    <property type="match status" value="1"/>
</dbReference>
<dbReference type="Proteomes" id="UP000317291">
    <property type="component" value="Unassembled WGS sequence"/>
</dbReference>
<organism evidence="2 3">
    <name type="scientific">Tsukamurella asaccharolytica</name>
    <dbReference type="NCBI Taxonomy" id="2592067"/>
    <lineage>
        <taxon>Bacteria</taxon>
        <taxon>Bacillati</taxon>
        <taxon>Actinomycetota</taxon>
        <taxon>Actinomycetes</taxon>
        <taxon>Mycobacteriales</taxon>
        <taxon>Tsukamurellaceae</taxon>
        <taxon>Tsukamurella</taxon>
    </lineage>
</organism>
<comment type="caution">
    <text evidence="2">The sequence shown here is derived from an EMBL/GenBank/DDBJ whole genome shotgun (WGS) entry which is preliminary data.</text>
</comment>
<protein>
    <submittedName>
        <fullName evidence="2">Siderophore-interacting protein</fullName>
    </submittedName>
</protein>
<dbReference type="InterPro" id="IPR039261">
    <property type="entry name" value="FNR_nucleotide-bd"/>
</dbReference>
<dbReference type="Gene3D" id="2.40.30.10">
    <property type="entry name" value="Translation factors"/>
    <property type="match status" value="1"/>
</dbReference>
<dbReference type="Pfam" id="PF08021">
    <property type="entry name" value="FAD_binding_9"/>
    <property type="match status" value="1"/>
</dbReference>